<feature type="domain" description="Fibronectin type-III" evidence="15">
    <location>
        <begin position="605"/>
        <end position="709"/>
    </location>
</feature>
<evidence type="ECO:0000256" key="5">
    <source>
        <dbReference type="ARBA" id="ARBA00022889"/>
    </source>
</evidence>
<dbReference type="AlphaFoldDB" id="A0A3R7QIP8"/>
<keyword evidence="6 12" id="KW-1133">Transmembrane helix</keyword>
<dbReference type="SMART" id="SM00409">
    <property type="entry name" value="IG"/>
    <property type="match status" value="5"/>
</dbReference>
<feature type="domain" description="Ig-like" evidence="14">
    <location>
        <begin position="127"/>
        <end position="205"/>
    </location>
</feature>
<evidence type="ECO:0000256" key="11">
    <source>
        <dbReference type="SAM" id="MobiDB-lite"/>
    </source>
</evidence>
<keyword evidence="5" id="KW-0130">Cell adhesion</keyword>
<dbReference type="GO" id="GO:0043025">
    <property type="term" value="C:neuronal cell body"/>
    <property type="evidence" value="ECO:0007669"/>
    <property type="project" value="TreeGrafter"/>
</dbReference>
<dbReference type="GO" id="GO:0005886">
    <property type="term" value="C:plasma membrane"/>
    <property type="evidence" value="ECO:0007669"/>
    <property type="project" value="TreeGrafter"/>
</dbReference>
<dbReference type="Gene3D" id="2.60.40.10">
    <property type="entry name" value="Immunoglobulins"/>
    <property type="match status" value="7"/>
</dbReference>
<dbReference type="GO" id="GO:0030424">
    <property type="term" value="C:axon"/>
    <property type="evidence" value="ECO:0007669"/>
    <property type="project" value="TreeGrafter"/>
</dbReference>
<dbReference type="SUPFAM" id="SSF48726">
    <property type="entry name" value="Immunoglobulin"/>
    <property type="match status" value="5"/>
</dbReference>
<gene>
    <name evidence="16" type="ORF">C7M84_001105</name>
</gene>
<evidence type="ECO:0000313" key="16">
    <source>
        <dbReference type="EMBL" id="ROT80177.1"/>
    </source>
</evidence>
<dbReference type="InterPro" id="IPR050958">
    <property type="entry name" value="Cell_Adh-Cytoskel_Orgn"/>
</dbReference>
<dbReference type="InterPro" id="IPR036116">
    <property type="entry name" value="FN3_sf"/>
</dbReference>
<keyword evidence="9" id="KW-0325">Glycoprotein</keyword>
<feature type="region of interest" description="Disordered" evidence="11">
    <location>
        <begin position="792"/>
        <end position="849"/>
    </location>
</feature>
<dbReference type="PANTHER" id="PTHR45080">
    <property type="entry name" value="CONTACTIN 5"/>
    <property type="match status" value="1"/>
</dbReference>
<keyword evidence="4" id="KW-0677">Repeat</keyword>
<evidence type="ECO:0000259" key="14">
    <source>
        <dbReference type="PROSITE" id="PS50835"/>
    </source>
</evidence>
<feature type="chain" id="PRO_5018763798" evidence="13">
    <location>
        <begin position="17"/>
        <end position="849"/>
    </location>
</feature>
<dbReference type="InterPro" id="IPR009138">
    <property type="entry name" value="Neural_cell_adh"/>
</dbReference>
<reference evidence="16 17" key="2">
    <citation type="submission" date="2019-01" db="EMBL/GenBank/DDBJ databases">
        <title>The decoding of complex shrimp genome reveals the adaptation for benthos swimmer, frequently molting mechanism and breeding impact on genome.</title>
        <authorList>
            <person name="Sun Y."/>
            <person name="Gao Y."/>
            <person name="Yu Y."/>
        </authorList>
    </citation>
    <scope>NUCLEOTIDE SEQUENCE [LARGE SCALE GENOMIC DNA]</scope>
    <source>
        <tissue evidence="16">Muscle</tissue>
    </source>
</reference>
<reference evidence="16 17" key="1">
    <citation type="submission" date="2018-04" db="EMBL/GenBank/DDBJ databases">
        <authorList>
            <person name="Zhang X."/>
            <person name="Yuan J."/>
            <person name="Li F."/>
            <person name="Xiang J."/>
        </authorList>
    </citation>
    <scope>NUCLEOTIDE SEQUENCE [LARGE SCALE GENOMIC DNA]</scope>
    <source>
        <tissue evidence="16">Muscle</tissue>
    </source>
</reference>
<dbReference type="InterPro" id="IPR013151">
    <property type="entry name" value="Immunoglobulin_dom"/>
</dbReference>
<evidence type="ECO:0000259" key="15">
    <source>
        <dbReference type="PROSITE" id="PS50853"/>
    </source>
</evidence>
<dbReference type="InterPro" id="IPR003961">
    <property type="entry name" value="FN3_dom"/>
</dbReference>
<comment type="caution">
    <text evidence="16">The sequence shown here is derived from an EMBL/GenBank/DDBJ whole genome shotgun (WGS) entry which is preliminary data.</text>
</comment>
<feature type="domain" description="Ig-like" evidence="14">
    <location>
        <begin position="304"/>
        <end position="402"/>
    </location>
</feature>
<keyword evidence="8" id="KW-1015">Disulfide bond</keyword>
<dbReference type="PROSITE" id="PS50853">
    <property type="entry name" value="FN3"/>
    <property type="match status" value="2"/>
</dbReference>
<dbReference type="PANTHER" id="PTHR45080:SF8">
    <property type="entry name" value="IG-LIKE DOMAIN-CONTAINING PROTEIN"/>
    <property type="match status" value="1"/>
</dbReference>
<evidence type="ECO:0000256" key="12">
    <source>
        <dbReference type="SAM" id="Phobius"/>
    </source>
</evidence>
<evidence type="ECO:0000256" key="3">
    <source>
        <dbReference type="ARBA" id="ARBA00022729"/>
    </source>
</evidence>
<feature type="domain" description="Fibronectin type-III" evidence="15">
    <location>
        <begin position="501"/>
        <end position="598"/>
    </location>
</feature>
<dbReference type="SMART" id="SM00060">
    <property type="entry name" value="FN3"/>
    <property type="match status" value="3"/>
</dbReference>
<name>A0A3R7QIP8_PENVA</name>
<dbReference type="Pfam" id="PF00047">
    <property type="entry name" value="ig"/>
    <property type="match status" value="1"/>
</dbReference>
<keyword evidence="3 13" id="KW-0732">Signal</keyword>
<dbReference type="Pfam" id="PF13927">
    <property type="entry name" value="Ig_3"/>
    <property type="match status" value="2"/>
</dbReference>
<evidence type="ECO:0000256" key="7">
    <source>
        <dbReference type="ARBA" id="ARBA00023136"/>
    </source>
</evidence>
<feature type="signal peptide" evidence="13">
    <location>
        <begin position="1"/>
        <end position="16"/>
    </location>
</feature>
<dbReference type="GO" id="GO:0007156">
    <property type="term" value="P:homophilic cell adhesion via plasma membrane adhesion molecules"/>
    <property type="evidence" value="ECO:0007669"/>
    <property type="project" value="TreeGrafter"/>
</dbReference>
<dbReference type="OrthoDB" id="10056271at2759"/>
<dbReference type="Pfam" id="PF00041">
    <property type="entry name" value="fn3"/>
    <property type="match status" value="2"/>
</dbReference>
<feature type="compositionally biased region" description="Basic and acidic residues" evidence="11">
    <location>
        <begin position="792"/>
        <end position="838"/>
    </location>
</feature>
<dbReference type="PRINTS" id="PR01838">
    <property type="entry name" value="NCAMFAMILY"/>
</dbReference>
<dbReference type="Proteomes" id="UP000283509">
    <property type="component" value="Unassembled WGS sequence"/>
</dbReference>
<evidence type="ECO:0000313" key="17">
    <source>
        <dbReference type="Proteomes" id="UP000283509"/>
    </source>
</evidence>
<dbReference type="STRING" id="6689.A0A3R7QIP8"/>
<dbReference type="EMBL" id="QCYY01001146">
    <property type="protein sequence ID" value="ROT80177.1"/>
    <property type="molecule type" value="Genomic_DNA"/>
</dbReference>
<dbReference type="InterPro" id="IPR036179">
    <property type="entry name" value="Ig-like_dom_sf"/>
</dbReference>
<keyword evidence="7 12" id="KW-0472">Membrane</keyword>
<dbReference type="InterPro" id="IPR007110">
    <property type="entry name" value="Ig-like_dom"/>
</dbReference>
<protein>
    <submittedName>
        <fullName evidence="16">Fasciclin-2</fullName>
    </submittedName>
</protein>
<dbReference type="PROSITE" id="PS50835">
    <property type="entry name" value="IG_LIKE"/>
    <property type="match status" value="5"/>
</dbReference>
<sequence length="849" mass="93680">MAFLVEVIILIALSVAQEPALQVLPSNILKPLGDRAYVSCSAVVDNPDLVTEMQWSGPNGQQIPNVEGTIIAMESIEGSGKLDLMIQNLREEDSGEYECTAVYAGNQKLSVKLMVDFFVDIDFGDTPVVQTPIINEESKIRCNPKSKPPPQVDWLKDLLPLKNDENHIIQQDGVLIKKVTEADEGTYRCRARVPELGSIDFRDIQVEVHIPPSIDKLPVDEKGVEKASVTFECGATGKPAPTYSWVNKDNTPLEGLEGYYVDTEKGILTIMDLRPDHSGRYRCTAENPAGADTADATLQVLTKPKVEQYLNVTKEVDSDLEMRCIATGDPMPKIIFQKFSNDNPFMDGINSDDRIEVVQTEDDQGRRVGILKIRGVVRGDDGLYTCTATSEGGETQVWGHITVEFMPTFEDQVRDVEWSWQQQPVNLTCIATAIPNATIQWYLRNAEIDKADPNLEVLSFGPVGVLRVTPVRNEYYGDYTCEATNRLGMKEFDIKLNEAHEPGPVASAKVEKKTATTITWNIVGPVNDGGLPVLGFLVEFREKDLPWDNAKSHYWTKDQTYTLDKLEPLQTYIFRFAARSEVGEGEWSGEKEEQMPHISSPEEPLIFDVEEGGVTAIPYPNKFTLRWKPPLDNGEPIDIYQIMYYQVQNASGQWESIGTKNAEEVEYPATVYTITGLRSSTFYKIELRAHNAIGFSTPAEAVIKTAHDPSAPPGSGSGSPVQYSSVAPSISAPAHGNDEPEASTASPGVGLIAGIVVIAVLVIVVIVDLTCYCTNNAGLTAAVLGKRGVKDKDKEAMLEDGKNASEEKHEGNGQMKQQKEEETKQEQQEADEKVKETTEPTETTPMIQG</sequence>
<dbReference type="GO" id="GO:0050808">
    <property type="term" value="P:synapse organization"/>
    <property type="evidence" value="ECO:0007669"/>
    <property type="project" value="TreeGrafter"/>
</dbReference>
<dbReference type="SMART" id="SM00408">
    <property type="entry name" value="IGc2"/>
    <property type="match status" value="5"/>
</dbReference>
<evidence type="ECO:0000256" key="2">
    <source>
        <dbReference type="ARBA" id="ARBA00022692"/>
    </source>
</evidence>
<keyword evidence="17" id="KW-1185">Reference proteome</keyword>
<evidence type="ECO:0000256" key="1">
    <source>
        <dbReference type="ARBA" id="ARBA00004167"/>
    </source>
</evidence>
<dbReference type="InterPro" id="IPR003598">
    <property type="entry name" value="Ig_sub2"/>
</dbReference>
<feature type="region of interest" description="Disordered" evidence="11">
    <location>
        <begin position="705"/>
        <end position="745"/>
    </location>
</feature>
<organism evidence="16 17">
    <name type="scientific">Penaeus vannamei</name>
    <name type="common">Whiteleg shrimp</name>
    <name type="synonym">Litopenaeus vannamei</name>
    <dbReference type="NCBI Taxonomy" id="6689"/>
    <lineage>
        <taxon>Eukaryota</taxon>
        <taxon>Metazoa</taxon>
        <taxon>Ecdysozoa</taxon>
        <taxon>Arthropoda</taxon>
        <taxon>Crustacea</taxon>
        <taxon>Multicrustacea</taxon>
        <taxon>Malacostraca</taxon>
        <taxon>Eumalacostraca</taxon>
        <taxon>Eucarida</taxon>
        <taxon>Decapoda</taxon>
        <taxon>Dendrobranchiata</taxon>
        <taxon>Penaeoidea</taxon>
        <taxon>Penaeidae</taxon>
        <taxon>Penaeus</taxon>
    </lineage>
</organism>
<dbReference type="InterPro" id="IPR003599">
    <property type="entry name" value="Ig_sub"/>
</dbReference>
<evidence type="ECO:0000256" key="10">
    <source>
        <dbReference type="ARBA" id="ARBA00023319"/>
    </source>
</evidence>
<accession>A0A3R7QIP8</accession>
<feature type="domain" description="Ig-like" evidence="14">
    <location>
        <begin position="212"/>
        <end position="299"/>
    </location>
</feature>
<dbReference type="CDD" id="cd00096">
    <property type="entry name" value="Ig"/>
    <property type="match status" value="2"/>
</dbReference>
<comment type="subcellular location">
    <subcellularLocation>
        <location evidence="1">Membrane</location>
        <topology evidence="1">Single-pass membrane protein</topology>
    </subcellularLocation>
</comment>
<dbReference type="CDD" id="cd00063">
    <property type="entry name" value="FN3"/>
    <property type="match status" value="2"/>
</dbReference>
<keyword evidence="10" id="KW-0393">Immunoglobulin domain</keyword>
<feature type="transmembrane region" description="Helical" evidence="12">
    <location>
        <begin position="748"/>
        <end position="767"/>
    </location>
</feature>
<proteinExistence type="predicted"/>
<dbReference type="GO" id="GO:0008046">
    <property type="term" value="F:axon guidance receptor activity"/>
    <property type="evidence" value="ECO:0007669"/>
    <property type="project" value="TreeGrafter"/>
</dbReference>
<dbReference type="InterPro" id="IPR013783">
    <property type="entry name" value="Ig-like_fold"/>
</dbReference>
<dbReference type="SUPFAM" id="SSF49265">
    <property type="entry name" value="Fibronectin type III"/>
    <property type="match status" value="1"/>
</dbReference>
<dbReference type="Pfam" id="PF07679">
    <property type="entry name" value="I-set"/>
    <property type="match status" value="2"/>
</dbReference>
<evidence type="ECO:0000256" key="6">
    <source>
        <dbReference type="ARBA" id="ARBA00022989"/>
    </source>
</evidence>
<dbReference type="InterPro" id="IPR013098">
    <property type="entry name" value="Ig_I-set"/>
</dbReference>
<feature type="compositionally biased region" description="Low complexity" evidence="11">
    <location>
        <begin position="840"/>
        <end position="849"/>
    </location>
</feature>
<feature type="domain" description="Ig-like" evidence="14">
    <location>
        <begin position="407"/>
        <end position="497"/>
    </location>
</feature>
<feature type="domain" description="Ig-like" evidence="14">
    <location>
        <begin position="19"/>
        <end position="110"/>
    </location>
</feature>
<keyword evidence="2 12" id="KW-0812">Transmembrane</keyword>
<evidence type="ECO:0000256" key="9">
    <source>
        <dbReference type="ARBA" id="ARBA00023180"/>
    </source>
</evidence>
<evidence type="ECO:0000256" key="13">
    <source>
        <dbReference type="SAM" id="SignalP"/>
    </source>
</evidence>
<evidence type="ECO:0000256" key="8">
    <source>
        <dbReference type="ARBA" id="ARBA00023157"/>
    </source>
</evidence>
<evidence type="ECO:0000256" key="4">
    <source>
        <dbReference type="ARBA" id="ARBA00022737"/>
    </source>
</evidence>